<evidence type="ECO:0000256" key="5">
    <source>
        <dbReference type="ARBA" id="ARBA00022603"/>
    </source>
</evidence>
<dbReference type="InterPro" id="IPR000682">
    <property type="entry name" value="PCMT"/>
</dbReference>
<sequence length="302" mass="34613">MVYPGFPEQVLIGGSHQHIRDYPIQLENCSFLNSPSFIASSLEPALLKLKPGDTVFDVGTGSGYTAACLGYMVRPHGKVYSMDHMEYLVNFAKENIKKNHAHLLDEGTVNIIHGDARKGYPGQATYDVVYVGGKVTDNQAKQFLKMVKPGGRLIISIKNLEVDVLDNLYYVDRLMDNSTKVQFLKQHDEDHSYIWDLGSQKLLIHDFNQNVKPLWDRTTYMPYLAPIGTKIPLIIQSALDERREFENKLQYSHKHGHMTYSWTPIDFTYLDTKKWSFHRTGSFDEDIYPYPPSKVFALSDKK</sequence>
<dbReference type="GO" id="GO:0032259">
    <property type="term" value="P:methylation"/>
    <property type="evidence" value="ECO:0007669"/>
    <property type="project" value="UniProtKB-KW"/>
</dbReference>
<name>A0A8D8RPY2_9HEMI</name>
<evidence type="ECO:0000256" key="7">
    <source>
        <dbReference type="ARBA" id="ARBA00022691"/>
    </source>
</evidence>
<reference evidence="8" key="1">
    <citation type="submission" date="2021-05" db="EMBL/GenBank/DDBJ databases">
        <authorList>
            <person name="Alioto T."/>
            <person name="Alioto T."/>
            <person name="Gomez Garrido J."/>
        </authorList>
    </citation>
    <scope>NUCLEOTIDE SEQUENCE</scope>
</reference>
<dbReference type="GO" id="GO:0004719">
    <property type="term" value="F:protein-L-isoaspartate (D-aspartate) O-methyltransferase activity"/>
    <property type="evidence" value="ECO:0007669"/>
    <property type="project" value="UniProtKB-EC"/>
</dbReference>
<evidence type="ECO:0000256" key="4">
    <source>
        <dbReference type="ARBA" id="ARBA00022490"/>
    </source>
</evidence>
<dbReference type="GO" id="GO:0005737">
    <property type="term" value="C:cytoplasm"/>
    <property type="evidence" value="ECO:0007669"/>
    <property type="project" value="UniProtKB-SubCell"/>
</dbReference>
<dbReference type="EC" id="2.1.1.77" evidence="3"/>
<protein>
    <recommendedName>
        <fullName evidence="3">protein-L-isoaspartate(D-aspartate) O-methyltransferase</fullName>
        <ecNumber evidence="3">2.1.1.77</ecNumber>
    </recommendedName>
</protein>
<keyword evidence="4" id="KW-0963">Cytoplasm</keyword>
<dbReference type="SUPFAM" id="SSF53335">
    <property type="entry name" value="S-adenosyl-L-methionine-dependent methyltransferases"/>
    <property type="match status" value="1"/>
</dbReference>
<dbReference type="Pfam" id="PF01135">
    <property type="entry name" value="PCMT"/>
    <property type="match status" value="1"/>
</dbReference>
<evidence type="ECO:0000256" key="1">
    <source>
        <dbReference type="ARBA" id="ARBA00004496"/>
    </source>
</evidence>
<comment type="similarity">
    <text evidence="2">Belongs to the methyltransferase superfamily. L-isoaspartyl/D-aspartyl protein methyltransferase family.</text>
</comment>
<dbReference type="PANTHER" id="PTHR11579">
    <property type="entry name" value="PROTEIN-L-ISOASPARTATE O-METHYLTRANSFERASE"/>
    <property type="match status" value="1"/>
</dbReference>
<dbReference type="AlphaFoldDB" id="A0A8D8RPY2"/>
<evidence type="ECO:0000313" key="8">
    <source>
        <dbReference type="EMBL" id="CAG6652407.1"/>
    </source>
</evidence>
<keyword evidence="7" id="KW-0949">S-adenosyl-L-methionine</keyword>
<dbReference type="InterPro" id="IPR029063">
    <property type="entry name" value="SAM-dependent_MTases_sf"/>
</dbReference>
<dbReference type="Gene3D" id="3.40.50.150">
    <property type="entry name" value="Vaccinia Virus protein VP39"/>
    <property type="match status" value="1"/>
</dbReference>
<keyword evidence="6 8" id="KW-0808">Transferase</keyword>
<evidence type="ECO:0000256" key="6">
    <source>
        <dbReference type="ARBA" id="ARBA00022679"/>
    </source>
</evidence>
<proteinExistence type="inferred from homology"/>
<comment type="subcellular location">
    <subcellularLocation>
        <location evidence="1">Cytoplasm</location>
    </subcellularLocation>
</comment>
<dbReference type="CDD" id="cd02440">
    <property type="entry name" value="AdoMet_MTases"/>
    <property type="match status" value="1"/>
</dbReference>
<dbReference type="PANTHER" id="PTHR11579:SF0">
    <property type="entry name" value="PROTEIN-L-ISOASPARTATE(D-ASPARTATE) O-METHYLTRANSFERASE"/>
    <property type="match status" value="1"/>
</dbReference>
<accession>A0A8D8RPY2</accession>
<keyword evidence="5 8" id="KW-0489">Methyltransferase</keyword>
<organism evidence="8">
    <name type="scientific">Cacopsylla melanoneura</name>
    <dbReference type="NCBI Taxonomy" id="428564"/>
    <lineage>
        <taxon>Eukaryota</taxon>
        <taxon>Metazoa</taxon>
        <taxon>Ecdysozoa</taxon>
        <taxon>Arthropoda</taxon>
        <taxon>Hexapoda</taxon>
        <taxon>Insecta</taxon>
        <taxon>Pterygota</taxon>
        <taxon>Neoptera</taxon>
        <taxon>Paraneoptera</taxon>
        <taxon>Hemiptera</taxon>
        <taxon>Sternorrhyncha</taxon>
        <taxon>Psylloidea</taxon>
        <taxon>Psyllidae</taxon>
        <taxon>Psyllinae</taxon>
        <taxon>Cacopsylla</taxon>
    </lineage>
</organism>
<evidence type="ECO:0000256" key="2">
    <source>
        <dbReference type="ARBA" id="ARBA00005369"/>
    </source>
</evidence>
<evidence type="ECO:0000256" key="3">
    <source>
        <dbReference type="ARBA" id="ARBA00011890"/>
    </source>
</evidence>
<dbReference type="EMBL" id="HBUF01171252">
    <property type="protein sequence ID" value="CAG6652407.1"/>
    <property type="molecule type" value="Transcribed_RNA"/>
</dbReference>